<feature type="region of interest" description="Disordered" evidence="11">
    <location>
        <begin position="174"/>
        <end position="282"/>
    </location>
</feature>
<dbReference type="GO" id="GO:0005886">
    <property type="term" value="C:plasma membrane"/>
    <property type="evidence" value="ECO:0007669"/>
    <property type="project" value="UniProtKB-SubCell"/>
</dbReference>
<comment type="function">
    <text evidence="10">May be a cell surface adhesion protein.</text>
</comment>
<sequence length="299" mass="31067">MDSKTSSFLLFLVLFTVFSSTSMAFNITRLLSNYPEFSTFNRLLSQTGLAQQINSRQTITVLAVANRAIRDLSGKPLDVTKRVLGAHVILDYYDETKLSKLQEKSNILTTLYQTTGVAVDQQGFLNVTRTPKGIMFGPAAKGAPLTVSLKGVVASQPYNISVLKVSGVIEAPGIESKSTPPPEGSHKKAPLPAPTPAESPAPAADDDVATGAPTEAPTPAADGPESDGPVSSYAPESDGPISSYAPESDGPVSSPPEPDSPLAEGETQAEAPDQQSGSSLTNMSGAAAVTGLAACIMVF</sequence>
<dbReference type="KEGG" id="jcu:105637465"/>
<evidence type="ECO:0000256" key="12">
    <source>
        <dbReference type="SAM" id="SignalP"/>
    </source>
</evidence>
<evidence type="ECO:0000313" key="14">
    <source>
        <dbReference type="EMBL" id="KDP33435.1"/>
    </source>
</evidence>
<keyword evidence="9" id="KW-0449">Lipoprotein</keyword>
<accession>A0A067KMB6</accession>
<dbReference type="PANTHER" id="PTHR32382">
    <property type="entry name" value="FASCICLIN-LIKE ARABINOGALACTAN PROTEIN"/>
    <property type="match status" value="1"/>
</dbReference>
<dbReference type="EMBL" id="KK914539">
    <property type="protein sequence ID" value="KDP33435.1"/>
    <property type="molecule type" value="Genomic_DNA"/>
</dbReference>
<comment type="similarity">
    <text evidence="2">Belongs to the fasciclin-like AGP family.</text>
</comment>
<gene>
    <name evidence="14" type="ORF">JCGZ_07006</name>
</gene>
<feature type="compositionally biased region" description="Polar residues" evidence="11">
    <location>
        <begin position="273"/>
        <end position="282"/>
    </location>
</feature>
<keyword evidence="5 12" id="KW-0732">Signal</keyword>
<dbReference type="OrthoDB" id="694090at2759"/>
<evidence type="ECO:0000256" key="8">
    <source>
        <dbReference type="ARBA" id="ARBA00023180"/>
    </source>
</evidence>
<keyword evidence="3" id="KW-1003">Cell membrane</keyword>
<dbReference type="InterPro" id="IPR000782">
    <property type="entry name" value="FAS1_domain"/>
</dbReference>
<feature type="chain" id="PRO_5001639687" description="FAS1 domain-containing protein" evidence="12">
    <location>
        <begin position="25"/>
        <end position="299"/>
    </location>
</feature>
<evidence type="ECO:0000256" key="3">
    <source>
        <dbReference type="ARBA" id="ARBA00022475"/>
    </source>
</evidence>
<dbReference type="PROSITE" id="PS50213">
    <property type="entry name" value="FAS1"/>
    <property type="match status" value="1"/>
</dbReference>
<dbReference type="AlphaFoldDB" id="A0A067KMB6"/>
<reference evidence="14 15" key="1">
    <citation type="journal article" date="2014" name="PLoS ONE">
        <title>Global Analysis of Gene Expression Profiles in Physic Nut (Jatropha curcas L.) Seedlings Exposed to Salt Stress.</title>
        <authorList>
            <person name="Zhang L."/>
            <person name="Zhang C."/>
            <person name="Wu P."/>
            <person name="Chen Y."/>
            <person name="Li M."/>
            <person name="Jiang H."/>
            <person name="Wu G."/>
        </authorList>
    </citation>
    <scope>NUCLEOTIDE SEQUENCE [LARGE SCALE GENOMIC DNA]</scope>
    <source>
        <strain evidence="15">cv. GZQX0401</strain>
        <tissue evidence="14">Young leaves</tissue>
    </source>
</reference>
<keyword evidence="6" id="KW-0654">Proteoglycan</keyword>
<evidence type="ECO:0000256" key="4">
    <source>
        <dbReference type="ARBA" id="ARBA00022622"/>
    </source>
</evidence>
<evidence type="ECO:0000256" key="9">
    <source>
        <dbReference type="ARBA" id="ARBA00023288"/>
    </source>
</evidence>
<feature type="signal peptide" evidence="12">
    <location>
        <begin position="1"/>
        <end position="24"/>
    </location>
</feature>
<dbReference type="InterPro" id="IPR036378">
    <property type="entry name" value="FAS1_dom_sf"/>
</dbReference>
<keyword evidence="7" id="KW-0472">Membrane</keyword>
<evidence type="ECO:0000256" key="1">
    <source>
        <dbReference type="ARBA" id="ARBA00004609"/>
    </source>
</evidence>
<feature type="compositionally biased region" description="Low complexity" evidence="11">
    <location>
        <begin position="200"/>
        <end position="223"/>
    </location>
</feature>
<dbReference type="Proteomes" id="UP000027138">
    <property type="component" value="Unassembled WGS sequence"/>
</dbReference>
<evidence type="ECO:0000256" key="5">
    <source>
        <dbReference type="ARBA" id="ARBA00022729"/>
    </source>
</evidence>
<evidence type="ECO:0000256" key="2">
    <source>
        <dbReference type="ARBA" id="ARBA00007843"/>
    </source>
</evidence>
<evidence type="ECO:0000256" key="11">
    <source>
        <dbReference type="SAM" id="MobiDB-lite"/>
    </source>
</evidence>
<dbReference type="InterPro" id="IPR033254">
    <property type="entry name" value="Plant_FLA"/>
</dbReference>
<dbReference type="PANTHER" id="PTHR32382:SF6">
    <property type="entry name" value="FASCICLIN-LIKE ARABINOGALACTAN PROTEIN 14"/>
    <property type="match status" value="1"/>
</dbReference>
<dbReference type="FunFam" id="2.30.180.10:FF:000015">
    <property type="entry name" value="Fasciclin-like arabinogalactan protein 3"/>
    <property type="match status" value="1"/>
</dbReference>
<dbReference type="SUPFAM" id="SSF82153">
    <property type="entry name" value="FAS1 domain"/>
    <property type="match status" value="1"/>
</dbReference>
<name>A0A067KMB6_JATCU</name>
<evidence type="ECO:0000313" key="15">
    <source>
        <dbReference type="Proteomes" id="UP000027138"/>
    </source>
</evidence>
<organism evidence="14 15">
    <name type="scientific">Jatropha curcas</name>
    <name type="common">Barbados nut</name>
    <dbReference type="NCBI Taxonomy" id="180498"/>
    <lineage>
        <taxon>Eukaryota</taxon>
        <taxon>Viridiplantae</taxon>
        <taxon>Streptophyta</taxon>
        <taxon>Embryophyta</taxon>
        <taxon>Tracheophyta</taxon>
        <taxon>Spermatophyta</taxon>
        <taxon>Magnoliopsida</taxon>
        <taxon>eudicotyledons</taxon>
        <taxon>Gunneridae</taxon>
        <taxon>Pentapetalae</taxon>
        <taxon>rosids</taxon>
        <taxon>fabids</taxon>
        <taxon>Malpighiales</taxon>
        <taxon>Euphorbiaceae</taxon>
        <taxon>Crotonoideae</taxon>
        <taxon>Jatropheae</taxon>
        <taxon>Jatropha</taxon>
    </lineage>
</organism>
<dbReference type="Gene3D" id="2.30.180.10">
    <property type="entry name" value="FAS1 domain"/>
    <property type="match status" value="1"/>
</dbReference>
<keyword evidence="15" id="KW-1185">Reference proteome</keyword>
<feature type="domain" description="FAS1" evidence="13">
    <location>
        <begin position="24"/>
        <end position="160"/>
    </location>
</feature>
<dbReference type="Pfam" id="PF02469">
    <property type="entry name" value="Fasciclin"/>
    <property type="match status" value="1"/>
</dbReference>
<evidence type="ECO:0000256" key="6">
    <source>
        <dbReference type="ARBA" id="ARBA00022974"/>
    </source>
</evidence>
<proteinExistence type="inferred from homology"/>
<evidence type="ECO:0000256" key="10">
    <source>
        <dbReference type="ARBA" id="ARBA00024686"/>
    </source>
</evidence>
<keyword evidence="8" id="KW-0325">Glycoprotein</keyword>
<dbReference type="STRING" id="180498.A0A067KMB6"/>
<dbReference type="GO" id="GO:0098552">
    <property type="term" value="C:side of membrane"/>
    <property type="evidence" value="ECO:0007669"/>
    <property type="project" value="UniProtKB-KW"/>
</dbReference>
<evidence type="ECO:0000259" key="13">
    <source>
        <dbReference type="PROSITE" id="PS50213"/>
    </source>
</evidence>
<comment type="subcellular location">
    <subcellularLocation>
        <location evidence="1">Cell membrane</location>
        <topology evidence="1">Lipid-anchor</topology>
        <topology evidence="1">GPI-anchor</topology>
    </subcellularLocation>
</comment>
<keyword evidence="4" id="KW-0336">GPI-anchor</keyword>
<protein>
    <recommendedName>
        <fullName evidence="13">FAS1 domain-containing protein</fullName>
    </recommendedName>
</protein>
<evidence type="ECO:0000256" key="7">
    <source>
        <dbReference type="ARBA" id="ARBA00023136"/>
    </source>
</evidence>